<name>A0ABV8EZ83_9ACTN</name>
<dbReference type="RefSeq" id="WP_386189736.1">
    <property type="nucleotide sequence ID" value="NZ_JBHSBC010000011.1"/>
</dbReference>
<accession>A0ABV8EZ83</accession>
<evidence type="ECO:0000313" key="2">
    <source>
        <dbReference type="Proteomes" id="UP001595698"/>
    </source>
</evidence>
<sequence length="160" mass="17102">MSRAPLCEVAGVVEAPPDRVGRLILTVGPGPVGRDNAWLYASNEGTVEPYGGAAGSYGGTAEGGPRRFILRAPAHTMTIEVTGATLAVQGGWWYRGEHTVEPHPEGTLLIHRVFNVAERGRWAVPLANRFFAGLGDRTRNGFAEGLRRLGLELGCGTRLL</sequence>
<dbReference type="EMBL" id="JBHSBC010000011">
    <property type="protein sequence ID" value="MFC3980750.1"/>
    <property type="molecule type" value="Genomic_DNA"/>
</dbReference>
<gene>
    <name evidence="1" type="ORF">ACFOYY_11495</name>
</gene>
<organism evidence="1 2">
    <name type="scientific">Streptosporangium jomthongense</name>
    <dbReference type="NCBI Taxonomy" id="1193683"/>
    <lineage>
        <taxon>Bacteria</taxon>
        <taxon>Bacillati</taxon>
        <taxon>Actinomycetota</taxon>
        <taxon>Actinomycetes</taxon>
        <taxon>Streptosporangiales</taxon>
        <taxon>Streptosporangiaceae</taxon>
        <taxon>Streptosporangium</taxon>
    </lineage>
</organism>
<dbReference type="Proteomes" id="UP001595698">
    <property type="component" value="Unassembled WGS sequence"/>
</dbReference>
<proteinExistence type="predicted"/>
<keyword evidence="2" id="KW-1185">Reference proteome</keyword>
<evidence type="ECO:0000313" key="1">
    <source>
        <dbReference type="EMBL" id="MFC3980750.1"/>
    </source>
</evidence>
<evidence type="ECO:0008006" key="3">
    <source>
        <dbReference type="Google" id="ProtNLM"/>
    </source>
</evidence>
<protein>
    <recommendedName>
        <fullName evidence="3">Polyketide cyclase</fullName>
    </recommendedName>
</protein>
<comment type="caution">
    <text evidence="1">The sequence shown here is derived from an EMBL/GenBank/DDBJ whole genome shotgun (WGS) entry which is preliminary data.</text>
</comment>
<reference evidence="2" key="1">
    <citation type="journal article" date="2019" name="Int. J. Syst. Evol. Microbiol.">
        <title>The Global Catalogue of Microorganisms (GCM) 10K type strain sequencing project: providing services to taxonomists for standard genome sequencing and annotation.</title>
        <authorList>
            <consortium name="The Broad Institute Genomics Platform"/>
            <consortium name="The Broad Institute Genome Sequencing Center for Infectious Disease"/>
            <person name="Wu L."/>
            <person name="Ma J."/>
        </authorList>
    </citation>
    <scope>NUCLEOTIDE SEQUENCE [LARGE SCALE GENOMIC DNA]</scope>
    <source>
        <strain evidence="2">TBRC 7912</strain>
    </source>
</reference>